<feature type="transmembrane region" description="Helical" evidence="1">
    <location>
        <begin position="96"/>
        <end position="124"/>
    </location>
</feature>
<reference evidence="2" key="1">
    <citation type="submission" date="2022-10" db="EMBL/GenBank/DDBJ databases">
        <authorList>
            <person name="Chen Y."/>
            <person name="Dougan E. K."/>
            <person name="Chan C."/>
            <person name="Rhodes N."/>
            <person name="Thang M."/>
        </authorList>
    </citation>
    <scope>NUCLEOTIDE SEQUENCE</scope>
</reference>
<feature type="transmembrane region" description="Helical" evidence="1">
    <location>
        <begin position="2300"/>
        <end position="2322"/>
    </location>
</feature>
<feature type="transmembrane region" description="Helical" evidence="1">
    <location>
        <begin position="1610"/>
        <end position="1631"/>
    </location>
</feature>
<gene>
    <name evidence="2" type="ORF">C1SCF055_LOCUS44879</name>
</gene>
<feature type="transmembrane region" description="Helical" evidence="1">
    <location>
        <begin position="2342"/>
        <end position="2362"/>
    </location>
</feature>
<feature type="transmembrane region" description="Helical" evidence="1">
    <location>
        <begin position="756"/>
        <end position="777"/>
    </location>
</feature>
<feature type="transmembrane region" description="Helical" evidence="1">
    <location>
        <begin position="2181"/>
        <end position="2207"/>
    </location>
</feature>
<feature type="transmembrane region" description="Helical" evidence="1">
    <location>
        <begin position="1503"/>
        <end position="1523"/>
    </location>
</feature>
<feature type="transmembrane region" description="Helical" evidence="1">
    <location>
        <begin position="1905"/>
        <end position="1922"/>
    </location>
</feature>
<dbReference type="Pfam" id="PF06912">
    <property type="entry name" value="DUF1275"/>
    <property type="match status" value="8"/>
</dbReference>
<feature type="transmembrane region" description="Helical" evidence="1">
    <location>
        <begin position="1573"/>
        <end position="1590"/>
    </location>
</feature>
<keyword evidence="3" id="KW-0808">Transferase</keyword>
<feature type="transmembrane region" description="Helical" evidence="1">
    <location>
        <begin position="368"/>
        <end position="389"/>
    </location>
</feature>
<comment type="caution">
    <text evidence="2">The sequence shown here is derived from an EMBL/GenBank/DDBJ whole genome shotgun (WGS) entry which is preliminary data.</text>
</comment>
<organism evidence="2">
    <name type="scientific">Cladocopium goreaui</name>
    <dbReference type="NCBI Taxonomy" id="2562237"/>
    <lineage>
        <taxon>Eukaryota</taxon>
        <taxon>Sar</taxon>
        <taxon>Alveolata</taxon>
        <taxon>Dinophyceae</taxon>
        <taxon>Suessiales</taxon>
        <taxon>Symbiodiniaceae</taxon>
        <taxon>Cladocopium</taxon>
    </lineage>
</organism>
<feature type="transmembrane region" description="Helical" evidence="1">
    <location>
        <begin position="916"/>
        <end position="934"/>
    </location>
</feature>
<feature type="transmembrane region" description="Helical" evidence="1">
    <location>
        <begin position="144"/>
        <end position="162"/>
    </location>
</feature>
<protein>
    <submittedName>
        <fullName evidence="3">Non-specific serine/threonine protein kinase</fullName>
    </submittedName>
</protein>
<feature type="transmembrane region" description="Helical" evidence="1">
    <location>
        <begin position="55"/>
        <end position="75"/>
    </location>
</feature>
<dbReference type="EMBL" id="CAMXCT010006811">
    <property type="protein sequence ID" value="CAI4020464.1"/>
    <property type="molecule type" value="Genomic_DNA"/>
</dbReference>
<keyword evidence="3" id="KW-0723">Serine/threonine-protein kinase</keyword>
<dbReference type="PANTHER" id="PTHR37314">
    <property type="entry name" value="SLR0142 PROTEIN"/>
    <property type="match status" value="1"/>
</dbReference>
<feature type="transmembrane region" description="Helical" evidence="1">
    <location>
        <begin position="639"/>
        <end position="656"/>
    </location>
</feature>
<feature type="transmembrane region" description="Helical" evidence="1">
    <location>
        <begin position="2487"/>
        <end position="2509"/>
    </location>
</feature>
<feature type="transmembrane region" description="Helical" evidence="1">
    <location>
        <begin position="797"/>
        <end position="815"/>
    </location>
</feature>
<feature type="transmembrane region" description="Helical" evidence="1">
    <location>
        <begin position="2463"/>
        <end position="2480"/>
    </location>
</feature>
<feature type="transmembrane region" description="Helical" evidence="1">
    <location>
        <begin position="1835"/>
        <end position="1855"/>
    </location>
</feature>
<feature type="transmembrane region" description="Helical" evidence="1">
    <location>
        <begin position="287"/>
        <end position="310"/>
    </location>
</feature>
<accession>A0A9P1GSI8</accession>
<name>A0A9P1GSI8_9DINO</name>
<feature type="transmembrane region" description="Helical" evidence="1">
    <location>
        <begin position="677"/>
        <end position="699"/>
    </location>
</feature>
<feature type="transmembrane region" description="Helical" evidence="1">
    <location>
        <begin position="992"/>
        <end position="1013"/>
    </location>
</feature>
<evidence type="ECO:0000256" key="1">
    <source>
        <dbReference type="SAM" id="Phobius"/>
    </source>
</evidence>
<feature type="transmembrane region" description="Helical" evidence="1">
    <location>
        <begin position="1942"/>
        <end position="1963"/>
    </location>
</feature>
<evidence type="ECO:0000313" key="3">
    <source>
        <dbReference type="EMBL" id="CAL4807776.1"/>
    </source>
</evidence>
<dbReference type="EMBL" id="CAMXCT030006811">
    <property type="protein sequence ID" value="CAL4807776.1"/>
    <property type="molecule type" value="Genomic_DNA"/>
</dbReference>
<feature type="transmembrane region" description="Helical" evidence="1">
    <location>
        <begin position="885"/>
        <end position="904"/>
    </location>
</feature>
<keyword evidence="1" id="KW-0472">Membrane</keyword>
<keyword evidence="1" id="KW-1133">Transmembrane helix</keyword>
<feature type="transmembrane region" description="Helical" evidence="1">
    <location>
        <begin position="1385"/>
        <end position="1404"/>
    </location>
</feature>
<proteinExistence type="predicted"/>
<dbReference type="InterPro" id="IPR010699">
    <property type="entry name" value="DUF1275"/>
</dbReference>
<feature type="transmembrane region" description="Helical" evidence="1">
    <location>
        <begin position="2260"/>
        <end position="2279"/>
    </location>
</feature>
<feature type="transmembrane region" description="Helical" evidence="1">
    <location>
        <begin position="1652"/>
        <end position="1674"/>
    </location>
</feature>
<feature type="transmembrane region" description="Helical" evidence="1">
    <location>
        <begin position="331"/>
        <end position="348"/>
    </location>
</feature>
<feature type="transmembrane region" description="Helical" evidence="1">
    <location>
        <begin position="1343"/>
        <end position="1365"/>
    </location>
</feature>
<feature type="transmembrane region" description="Helical" evidence="1">
    <location>
        <begin position="1301"/>
        <end position="1322"/>
    </location>
</feature>
<feature type="transmembrane region" description="Helical" evidence="1">
    <location>
        <begin position="955"/>
        <end position="972"/>
    </location>
</feature>
<feature type="transmembrane region" description="Helical" evidence="1">
    <location>
        <begin position="2152"/>
        <end position="2169"/>
    </location>
</feature>
<feature type="transmembrane region" description="Helical" evidence="1">
    <location>
        <begin position="1264"/>
        <end position="1281"/>
    </location>
</feature>
<feature type="transmembrane region" description="Helical" evidence="1">
    <location>
        <begin position="452"/>
        <end position="472"/>
    </location>
</feature>
<feature type="transmembrane region" description="Helical" evidence="1">
    <location>
        <begin position="484"/>
        <end position="503"/>
    </location>
</feature>
<feature type="transmembrane region" description="Helical" evidence="1">
    <location>
        <begin position="1220"/>
        <end position="1243"/>
    </location>
</feature>
<feature type="transmembrane region" description="Helical" evidence="1">
    <location>
        <begin position="1194"/>
        <end position="1214"/>
    </location>
</feature>
<keyword evidence="3" id="KW-0418">Kinase</keyword>
<feature type="transmembrane region" description="Helical" evidence="1">
    <location>
        <begin position="1861"/>
        <end position="1884"/>
    </location>
</feature>
<dbReference type="PANTHER" id="PTHR37314:SF4">
    <property type="entry name" value="UPF0700 TRANSMEMBRANE PROTEIN YOAK"/>
    <property type="match status" value="1"/>
</dbReference>
<feature type="transmembrane region" description="Helical" evidence="1">
    <location>
        <begin position="1970"/>
        <end position="1990"/>
    </location>
</feature>
<feature type="transmembrane region" description="Helical" evidence="1">
    <location>
        <begin position="601"/>
        <end position="619"/>
    </location>
</feature>
<feature type="transmembrane region" description="Helical" evidence="1">
    <location>
        <begin position="570"/>
        <end position="589"/>
    </location>
</feature>
<feature type="transmembrane region" description="Helical" evidence="1">
    <location>
        <begin position="1717"/>
        <end position="1736"/>
    </location>
</feature>
<dbReference type="EMBL" id="CAMXCT020006811">
    <property type="protein sequence ID" value="CAL1173839.1"/>
    <property type="molecule type" value="Genomic_DNA"/>
</dbReference>
<feature type="transmembrane region" description="Helical" evidence="1">
    <location>
        <begin position="2031"/>
        <end position="2051"/>
    </location>
</feature>
<dbReference type="GO" id="GO:0004674">
    <property type="term" value="F:protein serine/threonine kinase activity"/>
    <property type="evidence" value="ECO:0007669"/>
    <property type="project" value="UniProtKB-KW"/>
</dbReference>
<reference evidence="3 4" key="2">
    <citation type="submission" date="2024-05" db="EMBL/GenBank/DDBJ databases">
        <authorList>
            <person name="Chen Y."/>
            <person name="Shah S."/>
            <person name="Dougan E. K."/>
            <person name="Thang M."/>
            <person name="Chan C."/>
        </authorList>
    </citation>
    <scope>NUCLEOTIDE SEQUENCE [LARGE SCALE GENOMIC DNA]</scope>
</reference>
<dbReference type="Proteomes" id="UP001152797">
    <property type="component" value="Unassembled WGS sequence"/>
</dbReference>
<feature type="transmembrane region" description="Helical" evidence="1">
    <location>
        <begin position="1076"/>
        <end position="1095"/>
    </location>
</feature>
<feature type="transmembrane region" description="Helical" evidence="1">
    <location>
        <begin position="1529"/>
        <end position="1552"/>
    </location>
</feature>
<keyword evidence="4" id="KW-1185">Reference proteome</keyword>
<keyword evidence="1" id="KW-0812">Transmembrane</keyword>
<feature type="transmembrane region" description="Helical" evidence="1">
    <location>
        <begin position="719"/>
        <end position="744"/>
    </location>
</feature>
<evidence type="ECO:0000313" key="2">
    <source>
        <dbReference type="EMBL" id="CAI4020464.1"/>
    </source>
</evidence>
<feature type="transmembrane region" description="Helical" evidence="1">
    <location>
        <begin position="410"/>
        <end position="432"/>
    </location>
</feature>
<feature type="transmembrane region" description="Helical" evidence="1">
    <location>
        <begin position="261"/>
        <end position="281"/>
    </location>
</feature>
<sequence>MAFTQKSRGRGIRGALLVAMCLCSLWTLGLRSLTSRTFTETQEVTQDASGLVKLVGGHPLIFTFLSMALCGALCYTENSTTAKLDFDKRDYFTFQLIQNILCFASGLINALCIFDMGMTAPAVAPEAAGCHSSGSQRRWQNGGAAFGHLLLAFCFGSFFAGYSKADTELIYSGRYSPNLLAAALAVVAGCMVHYCKEHGGDGNNNTSECLLLFAFSQGIQNGITRRCQTLPICTTHFTGYLTDVGTLLGWCARDGVAGEKFLKAMLFAAGIFFFGLGGVAAKELHESFSVQAALIAAALMAAVAGGLVPVTKSNSDIDAMAFTQKSRGRGIRGALLVAMCLCSLWSLTSRTFTQTEEVTEDASGLVKLVGGHPLIFTFLSMALCGAVCYTENSTTAKLDFDKRDYFTFQLIQNILCFASGLINALCIFDMGMTVSHQSGNTSHTGRLIMNGGAAFGHLLLAFCFGSFFAGYSKVDTELIYSGRYSPNLLAAALAVVAGCMVHYCKEHGGDGNNNTSECLLLFAFSQGIQNGITRRCQTLPICTTHFTGYLTDVGTLLGWCARDGVAGEKFLKAMLFAAGIFFFGLGGVAAKELHESFSMQAALIAAALMAAVAGGLVPVTKSNSDIDAMAFTQKSRGRGIRGALLVAMCLCSLWSLTSRTFTQTEEVTEDASGLVKLVGGHPLIFTFLSMALCGALCYTENSTTAKLDFDKRDYFTFQLIQNILCFASGLINALCIFDMGMTVSHQSGNTSHTGRLIMNGGAAFGHLLLAFCFGSFFAGYSKADTELIYSGRYSPNLLAAALAVVAGCMVHYCNWADLGKEHGGDGNNNTSECLLLFAFSQGIQNGITRRCQTLPICTTHFTGYLTDVGTLLGWCARDGVAGEKFLKAMLFAAGIFFFGLGGVAAKELHESFSMQAALIAAALMAAVAGGLVPVTKSNSDIDAMAFTQKSRGRGVRGALLVAMCLCSLWSLTSRTFTQTEEVTEDASGLVKLVGGHPLIFTFLSMALCGAVCYTENSTTAKLDFDKRDYFTFQLIQNILCFASGLINALCIFDMGMTVSHQSGNTSHTGRLIMNGGAAFGHLLLAFCFGSFFAGLSKADTELIYSGRYSPNLLAAALAVVAGCMVHYCKEHGCDGNNNTSECLLLFAFSQGIQNGITRRCQTLPICTTHFTGYLTDVGTLLGWCARDGVAGEKFLKAMLFAAGIFFFGLGGVAAKELHESFSVQAALIAAALMAAVAGGLVPVTKSNSDIDAMAFTQKSRGRGIRGALLVAMCLCSLWSLTSRTFTQTEEVTEDASGLVKLVGGHPLIFTFLSMALCGALCYTENSTTAKLDFDKRDYFTFQLIQNILCFASGLINALCIFDMGMTVSHQSGNTSHTGRLIMNGGAAFGHLLLAFCFGSFFAGLSKADTELIYSGRYSPNLLAAALAVVAGCMVHYCKEHGCDGNNNTSECLLLFAFSQGIQNGITRRCQTLPICTTHFTGYLTDVGTLLGWCARDGVAGEKFLKAMLFAAGIFFFGLGGVAAKELHESFSVQAALIAAALMAAVAGGLVPVTKSNSDIDAMAFTQKSRGRGVRGALLVAMCLCSLWSLTSRTFTQTEEVTEDASGLVKLVGGHPLIFTFLSMALCGALCYTENSTTAKLDFDKRDYFTFQLIQNILCFASGLINALCIFDMGMTVSHQSGNTSHTGRLIMIPGVAQNLVRKAAGSWYRFGFPRNGGAAFGHLLLAFCFGSFFAGLSKADTELIYSGRYSPNLLAAALAVVAGCMVHYCKEHGGDGNNNTSECLLLFAFSQGIQNGITRRCQTLPICTTHFTGYLTDVGTLLGWCARDVVTGEKFLKAMLFAAGIFFFGLGGVAAKELHESFSVQAALIAAALMAAVAGGLVPVTKSNSDIDAMAFTQKSRGRGIRGALLVAMCLCSLWSLTSRTFTQTEEVTEDASGLVKLVGGHPLIFTFLSMALCGDYFTFQLIQNILCFASGLINALCIFDMGMTVSHQSGNTSHTGRLIMIPGVAQNLVRKAAGSWYRFGFPRNGGAAFGHLLLAFCFGSFFAGLSKADTELIYSGRYSPNLLAAALAVVAGCMVHYCKEHGGDGNNNTSECLLLFAFSQGIQNGITRRCQTLPICTTHFTGYLTDVGTLLGWCARDGVAGEKFLKAMLFAAGIFFFGLGGVAAKELHESFSVQAALIAAALMAAVAGGLALLSSSILSAFFRASFVIDAMAFTQKSRGRGIRGALLVAMSLTSRTFTQTEEVTEDASGLVKLVGGHPLIFTFLSMALCGALCYTENSTTAKLDFDKRDYFTFQLIQNILCFASDLINALCIFDMGMTVSHQSGNTSHTGRLIMNGGATFGHLLLAFCFGSFFAGYSKADTELIYSGRYSPNLLAAALAVVAGCMVHYCKEHGGDGNNNTSECLLLFAFSQGIQNGITRRCQTLPICTTHFTGYLTDVGTLLGWCARDGVAGEKFLKAMLFAAGIFFFGLGGVAAKELHESFSVQAALIAAALMAAVAGGLVPVTKSKTG</sequence>
<evidence type="ECO:0000313" key="4">
    <source>
        <dbReference type="Proteomes" id="UP001152797"/>
    </source>
</evidence>
<feature type="transmembrane region" description="Helical" evidence="1">
    <location>
        <begin position="2374"/>
        <end position="2393"/>
    </location>
</feature>
<feature type="transmembrane region" description="Helical" evidence="1">
    <location>
        <begin position="1034"/>
        <end position="1056"/>
    </location>
</feature>